<dbReference type="Pfam" id="PF03357">
    <property type="entry name" value="Snf7"/>
    <property type="match status" value="1"/>
</dbReference>
<dbReference type="Proteomes" id="UP001153292">
    <property type="component" value="Chromosome 1"/>
</dbReference>
<evidence type="ECO:0000256" key="1">
    <source>
        <dbReference type="ARBA" id="ARBA00006190"/>
    </source>
</evidence>
<feature type="coiled-coil region" evidence="2">
    <location>
        <begin position="102"/>
        <end position="140"/>
    </location>
</feature>
<proteinExistence type="inferred from homology"/>
<keyword evidence="2" id="KW-0175">Coiled coil</keyword>
<evidence type="ECO:0000313" key="4">
    <source>
        <dbReference type="Proteomes" id="UP001153292"/>
    </source>
</evidence>
<comment type="similarity">
    <text evidence="1">Belongs to the SNF7 family.</text>
</comment>
<accession>A0ABN8AQA8</accession>
<protein>
    <recommendedName>
        <fullName evidence="5">Charged multivesicular body protein 2a</fullName>
    </recommendedName>
</protein>
<name>A0ABN8AQA8_CHISP</name>
<evidence type="ECO:0008006" key="5">
    <source>
        <dbReference type="Google" id="ProtNLM"/>
    </source>
</evidence>
<dbReference type="PANTHER" id="PTHR10476">
    <property type="entry name" value="CHARGED MULTIVESICULAR BODY PROTEIN"/>
    <property type="match status" value="1"/>
</dbReference>
<keyword evidence="4" id="KW-1185">Reference proteome</keyword>
<gene>
    <name evidence="3" type="ORF">CHILSU_LOCUS744</name>
</gene>
<evidence type="ECO:0000313" key="3">
    <source>
        <dbReference type="EMBL" id="CAH0397669.1"/>
    </source>
</evidence>
<organism evidence="3 4">
    <name type="scientific">Chilo suppressalis</name>
    <name type="common">Asiatic rice borer moth</name>
    <dbReference type="NCBI Taxonomy" id="168631"/>
    <lineage>
        <taxon>Eukaryota</taxon>
        <taxon>Metazoa</taxon>
        <taxon>Ecdysozoa</taxon>
        <taxon>Arthropoda</taxon>
        <taxon>Hexapoda</taxon>
        <taxon>Insecta</taxon>
        <taxon>Pterygota</taxon>
        <taxon>Neoptera</taxon>
        <taxon>Endopterygota</taxon>
        <taxon>Lepidoptera</taxon>
        <taxon>Glossata</taxon>
        <taxon>Ditrysia</taxon>
        <taxon>Pyraloidea</taxon>
        <taxon>Crambidae</taxon>
        <taxon>Crambinae</taxon>
        <taxon>Chilo</taxon>
    </lineage>
</organism>
<evidence type="ECO:0000256" key="2">
    <source>
        <dbReference type="SAM" id="Coils"/>
    </source>
</evidence>
<sequence length="342" mass="39138">MTSLPLASALVYISEYTLGVLRNIYQYTGQCSISLSFSIQNEKERLMLNLILSLENLPESTPIALASILINPCIAYLVVNHRPTALKMEWLFGHRMTPDEMLRKNQRALNKAMRDLDRERLKMEQQEKKVINDIKKLAKEGQMDAVKIMAKDLVRTRRYVRKFMLMKANIQAVSLKIQTLKSQNTMAQAMRGVTRAMATMNRQLNMPQIQSILQEFEKQSEIMDMKEEMMNDSIDEAMEADDDEEESDAVVSQILDELGLQLNDTLSGLPQPTGSLSVPAGNCTCQYRIWTAVREKKERERARQLLKSVAVSANFGRNRNCRRNLIFGRNSAETETELSVEH</sequence>
<dbReference type="Gene3D" id="6.10.140.1230">
    <property type="match status" value="1"/>
</dbReference>
<dbReference type="EMBL" id="OU963894">
    <property type="protein sequence ID" value="CAH0397669.1"/>
    <property type="molecule type" value="Genomic_DNA"/>
</dbReference>
<reference evidence="3" key="1">
    <citation type="submission" date="2021-12" db="EMBL/GenBank/DDBJ databases">
        <authorList>
            <person name="King R."/>
        </authorList>
    </citation>
    <scope>NUCLEOTIDE SEQUENCE</scope>
</reference>
<dbReference type="InterPro" id="IPR005024">
    <property type="entry name" value="Snf7_fam"/>
</dbReference>